<dbReference type="EMBL" id="CDMZ01004306">
    <property type="protein sequence ID" value="CEM49345.1"/>
    <property type="molecule type" value="Genomic_DNA"/>
</dbReference>
<protein>
    <submittedName>
        <fullName evidence="2">Uncharacterized protein</fullName>
    </submittedName>
</protein>
<reference evidence="2" key="1">
    <citation type="submission" date="2014-11" db="EMBL/GenBank/DDBJ databases">
        <authorList>
            <person name="Otto D Thomas"/>
            <person name="Naeem Raeece"/>
        </authorList>
    </citation>
    <scope>NUCLEOTIDE SEQUENCE</scope>
</reference>
<dbReference type="AlphaFoldDB" id="A0A0G4HXV8"/>
<feature type="compositionally biased region" description="Basic and acidic residues" evidence="1">
    <location>
        <begin position="233"/>
        <end position="242"/>
    </location>
</feature>
<feature type="compositionally biased region" description="Basic and acidic residues" evidence="1">
    <location>
        <begin position="311"/>
        <end position="321"/>
    </location>
</feature>
<gene>
    <name evidence="2" type="ORF">Cvel_9359</name>
</gene>
<sequence length="515" mass="56448">MPARTTDDVPVQTLRTLLGSALNPPPLPESYLERRNSLPVIYEAENEDDPDAMCQMGGERSVRRTHMRQSARSRSADDSFVYSAGNVSIERKKRRSRSRSGTPSQRDKNSDAFSPWDDATPSGGRSSSSRRSSRRRSEDDKGERSSSNQSFRDSKKRMSKNRSKSIAAALEGGKSSRNRDRDDDSGVSSSQSMQSSRGRRDREPTPAVRRTQTTTRVDVAVPRTSSLPASPTSEKEKTETQQKRRNSANPFTCIGETFAKMLCCGVSKKKKEGVEAKESETGSAETAASPVEVKERVKKEKGESSVSNKQKRAEKEKKMAEETEPEEDVSIGFVYTTPGKPSKPDSGAVAVHQGEFDDESFEADMSTASSLDSLSPPAPPTAPGIKRVPAARRMKSERKQQQLQQQQQQGAPAPTAVPTPLPAGDQDGEVCSPGKSDLSESLVKRSFLRLISEAQVERANSTEVMEKESPDSAGRWTYETEAERGGVTVLDAEFLEELGISNTAEPLILEDDIFS</sequence>
<name>A0A0G4HXV8_9ALVE</name>
<proteinExistence type="predicted"/>
<organism evidence="2">
    <name type="scientific">Chromera velia CCMP2878</name>
    <dbReference type="NCBI Taxonomy" id="1169474"/>
    <lineage>
        <taxon>Eukaryota</taxon>
        <taxon>Sar</taxon>
        <taxon>Alveolata</taxon>
        <taxon>Colpodellida</taxon>
        <taxon>Chromeraceae</taxon>
        <taxon>Chromera</taxon>
    </lineage>
</organism>
<feature type="compositionally biased region" description="Basic and acidic residues" evidence="1">
    <location>
        <begin position="135"/>
        <end position="144"/>
    </location>
</feature>
<feature type="region of interest" description="Disordered" evidence="1">
    <location>
        <begin position="44"/>
        <end position="250"/>
    </location>
</feature>
<feature type="compositionally biased region" description="Basic residues" evidence="1">
    <location>
        <begin position="154"/>
        <end position="163"/>
    </location>
</feature>
<accession>A0A0G4HXV8</accession>
<feature type="compositionally biased region" description="Basic and acidic residues" evidence="1">
    <location>
        <begin position="292"/>
        <end position="303"/>
    </location>
</feature>
<evidence type="ECO:0000313" key="2">
    <source>
        <dbReference type="EMBL" id="CEM49345.1"/>
    </source>
</evidence>
<feature type="compositionally biased region" description="Low complexity" evidence="1">
    <location>
        <begin position="401"/>
        <end position="414"/>
    </location>
</feature>
<feature type="region of interest" description="Disordered" evidence="1">
    <location>
        <begin position="455"/>
        <end position="479"/>
    </location>
</feature>
<evidence type="ECO:0000256" key="1">
    <source>
        <dbReference type="SAM" id="MobiDB-lite"/>
    </source>
</evidence>
<dbReference type="VEuPathDB" id="CryptoDB:Cvel_9359"/>
<feature type="compositionally biased region" description="Low complexity" evidence="1">
    <location>
        <begin position="205"/>
        <end position="221"/>
    </location>
</feature>
<feature type="region of interest" description="Disordered" evidence="1">
    <location>
        <begin position="269"/>
        <end position="438"/>
    </location>
</feature>
<feature type="compositionally biased region" description="Polar residues" evidence="1">
    <location>
        <begin position="223"/>
        <end position="232"/>
    </location>
</feature>
<feature type="compositionally biased region" description="Low complexity" evidence="1">
    <location>
        <begin position="186"/>
        <end position="196"/>
    </location>
</feature>
<feature type="compositionally biased region" description="Low complexity" evidence="1">
    <location>
        <begin position="363"/>
        <end position="375"/>
    </location>
</feature>